<evidence type="ECO:0000256" key="1">
    <source>
        <dbReference type="ARBA" id="ARBA00004651"/>
    </source>
</evidence>
<keyword evidence="11" id="KW-1185">Reference proteome</keyword>
<keyword evidence="3" id="KW-1003">Cell membrane</keyword>
<dbReference type="InterPro" id="IPR001851">
    <property type="entry name" value="ABC_transp_permease"/>
</dbReference>
<evidence type="ECO:0000256" key="2">
    <source>
        <dbReference type="ARBA" id="ARBA00022448"/>
    </source>
</evidence>
<protein>
    <submittedName>
        <fullName evidence="10">Branched-chain amino acid ABC transporter permease</fullName>
    </submittedName>
</protein>
<keyword evidence="7 9" id="KW-0472">Membrane</keyword>
<evidence type="ECO:0000256" key="8">
    <source>
        <dbReference type="ARBA" id="ARBA00037998"/>
    </source>
</evidence>
<gene>
    <name evidence="10" type="ORF">GCM10009741_23340</name>
</gene>
<dbReference type="CDD" id="cd06582">
    <property type="entry name" value="TM_PBP1_LivH_like"/>
    <property type="match status" value="1"/>
</dbReference>
<feature type="transmembrane region" description="Helical" evidence="9">
    <location>
        <begin position="204"/>
        <end position="223"/>
    </location>
</feature>
<evidence type="ECO:0000313" key="11">
    <source>
        <dbReference type="Proteomes" id="UP001500363"/>
    </source>
</evidence>
<comment type="similarity">
    <text evidence="8">Belongs to the binding-protein-dependent transport system permease family. LivHM subfamily.</text>
</comment>
<evidence type="ECO:0000256" key="4">
    <source>
        <dbReference type="ARBA" id="ARBA00022692"/>
    </source>
</evidence>
<feature type="transmembrane region" description="Helical" evidence="9">
    <location>
        <begin position="6"/>
        <end position="27"/>
    </location>
</feature>
<evidence type="ECO:0000313" key="10">
    <source>
        <dbReference type="EMBL" id="GAA1521595.1"/>
    </source>
</evidence>
<proteinExistence type="inferred from homology"/>
<keyword evidence="2" id="KW-0813">Transport</keyword>
<evidence type="ECO:0000256" key="3">
    <source>
        <dbReference type="ARBA" id="ARBA00022475"/>
    </source>
</evidence>
<reference evidence="11" key="1">
    <citation type="journal article" date="2019" name="Int. J. Syst. Evol. Microbiol.">
        <title>The Global Catalogue of Microorganisms (GCM) 10K type strain sequencing project: providing services to taxonomists for standard genome sequencing and annotation.</title>
        <authorList>
            <consortium name="The Broad Institute Genomics Platform"/>
            <consortium name="The Broad Institute Genome Sequencing Center for Infectious Disease"/>
            <person name="Wu L."/>
            <person name="Ma J."/>
        </authorList>
    </citation>
    <scope>NUCLEOTIDE SEQUENCE [LARGE SCALE GENOMIC DNA]</scope>
    <source>
        <strain evidence="11">JCM 14303</strain>
    </source>
</reference>
<sequence length="283" mass="29137">MTTFLNLTVAGLSSGAVYAALGLSLVIIYRATRVVNFAQPALALISGYLAYSVTKSTGSYWLGFVVAVVAGTLLGVAVERLLIRPLRNAGELSAIIVTLGLLLVLQAVAGMIWSNEPHAFSYPFDFRGRFSASDLFAVLAVVVTAAGVLLLFKFTALGLRLRAAALHPEVARLLGVRVGVMLTIGWGLAAAVGSLAGMLAIPPFISPTVLDEVFVYALTAAVLGGLDNPLGTIVGGLALGIGLSYVSGLLGPELVPLAALAILVAVLAIRPAGLFGRATARRA</sequence>
<comment type="caution">
    <text evidence="10">The sequence shown here is derived from an EMBL/GenBank/DDBJ whole genome shotgun (WGS) entry which is preliminary data.</text>
</comment>
<feature type="transmembrane region" description="Helical" evidence="9">
    <location>
        <begin position="34"/>
        <end position="54"/>
    </location>
</feature>
<dbReference type="InterPro" id="IPR052157">
    <property type="entry name" value="BCAA_transport_permease"/>
</dbReference>
<evidence type="ECO:0000256" key="6">
    <source>
        <dbReference type="ARBA" id="ARBA00022989"/>
    </source>
</evidence>
<feature type="transmembrane region" description="Helical" evidence="9">
    <location>
        <begin position="135"/>
        <end position="154"/>
    </location>
</feature>
<dbReference type="Proteomes" id="UP001500363">
    <property type="component" value="Unassembled WGS sequence"/>
</dbReference>
<evidence type="ECO:0000256" key="5">
    <source>
        <dbReference type="ARBA" id="ARBA00022970"/>
    </source>
</evidence>
<evidence type="ECO:0000256" key="7">
    <source>
        <dbReference type="ARBA" id="ARBA00023136"/>
    </source>
</evidence>
<dbReference type="Pfam" id="PF02653">
    <property type="entry name" value="BPD_transp_2"/>
    <property type="match status" value="1"/>
</dbReference>
<keyword evidence="5" id="KW-0029">Amino-acid transport</keyword>
<accession>A0ABP4LDT6</accession>
<feature type="transmembrane region" description="Helical" evidence="9">
    <location>
        <begin position="60"/>
        <end position="82"/>
    </location>
</feature>
<feature type="transmembrane region" description="Helical" evidence="9">
    <location>
        <begin position="94"/>
        <end position="115"/>
    </location>
</feature>
<keyword evidence="6 9" id="KW-1133">Transmembrane helix</keyword>
<dbReference type="PANTHER" id="PTHR11795:SF451">
    <property type="entry name" value="ABC TRANSPORTER PERMEASE PROTEIN"/>
    <property type="match status" value="1"/>
</dbReference>
<name>A0ABP4LDT6_9ACTN</name>
<evidence type="ECO:0000256" key="9">
    <source>
        <dbReference type="SAM" id="Phobius"/>
    </source>
</evidence>
<feature type="transmembrane region" description="Helical" evidence="9">
    <location>
        <begin position="174"/>
        <end position="198"/>
    </location>
</feature>
<feature type="transmembrane region" description="Helical" evidence="9">
    <location>
        <begin position="230"/>
        <end position="248"/>
    </location>
</feature>
<organism evidence="10 11">
    <name type="scientific">Kribbella lupini</name>
    <dbReference type="NCBI Taxonomy" id="291602"/>
    <lineage>
        <taxon>Bacteria</taxon>
        <taxon>Bacillati</taxon>
        <taxon>Actinomycetota</taxon>
        <taxon>Actinomycetes</taxon>
        <taxon>Propionibacteriales</taxon>
        <taxon>Kribbellaceae</taxon>
        <taxon>Kribbella</taxon>
    </lineage>
</organism>
<dbReference type="EMBL" id="BAAANC010000001">
    <property type="protein sequence ID" value="GAA1521595.1"/>
    <property type="molecule type" value="Genomic_DNA"/>
</dbReference>
<feature type="transmembrane region" description="Helical" evidence="9">
    <location>
        <begin position="254"/>
        <end position="275"/>
    </location>
</feature>
<comment type="subcellular location">
    <subcellularLocation>
        <location evidence="1">Cell membrane</location>
        <topology evidence="1">Multi-pass membrane protein</topology>
    </subcellularLocation>
</comment>
<dbReference type="PANTHER" id="PTHR11795">
    <property type="entry name" value="BRANCHED-CHAIN AMINO ACID TRANSPORT SYSTEM PERMEASE PROTEIN LIVH"/>
    <property type="match status" value="1"/>
</dbReference>
<dbReference type="RefSeq" id="WP_344172957.1">
    <property type="nucleotide sequence ID" value="NZ_BAAANC010000001.1"/>
</dbReference>
<keyword evidence="4 9" id="KW-0812">Transmembrane</keyword>